<dbReference type="Pfam" id="PF00593">
    <property type="entry name" value="TonB_dep_Rec_b-barrel"/>
    <property type="match status" value="1"/>
</dbReference>
<comment type="subcellular location">
    <subcellularLocation>
        <location evidence="1 8">Cell outer membrane</location>
        <topology evidence="1 8">Multi-pass membrane protein</topology>
    </subcellularLocation>
</comment>
<dbReference type="InterPro" id="IPR037066">
    <property type="entry name" value="Plug_dom_sf"/>
</dbReference>
<evidence type="ECO:0000256" key="7">
    <source>
        <dbReference type="ARBA" id="ARBA00023237"/>
    </source>
</evidence>
<keyword evidence="3 8" id="KW-1134">Transmembrane beta strand</keyword>
<keyword evidence="14" id="KW-1185">Reference proteome</keyword>
<dbReference type="Gene3D" id="2.40.170.20">
    <property type="entry name" value="TonB-dependent receptor, beta-barrel domain"/>
    <property type="match status" value="1"/>
</dbReference>
<name>A0ABW4N1N6_9CAUL</name>
<dbReference type="PANTHER" id="PTHR47234">
    <property type="match status" value="1"/>
</dbReference>
<keyword evidence="4 8" id="KW-0812">Transmembrane</keyword>
<dbReference type="SUPFAM" id="SSF56935">
    <property type="entry name" value="Porins"/>
    <property type="match status" value="1"/>
</dbReference>
<dbReference type="EMBL" id="JBHUEY010000001">
    <property type="protein sequence ID" value="MFD1783889.1"/>
    <property type="molecule type" value="Genomic_DNA"/>
</dbReference>
<evidence type="ECO:0000256" key="9">
    <source>
        <dbReference type="RuleBase" id="RU003357"/>
    </source>
</evidence>
<dbReference type="PROSITE" id="PS52016">
    <property type="entry name" value="TONB_DEPENDENT_REC_3"/>
    <property type="match status" value="1"/>
</dbReference>
<dbReference type="CDD" id="cd01347">
    <property type="entry name" value="ligand_gated_channel"/>
    <property type="match status" value="1"/>
</dbReference>
<keyword evidence="13" id="KW-0675">Receptor</keyword>
<dbReference type="InterPro" id="IPR039426">
    <property type="entry name" value="TonB-dep_rcpt-like"/>
</dbReference>
<gene>
    <name evidence="13" type="ORF">ACFSC0_10840</name>
</gene>
<evidence type="ECO:0000256" key="3">
    <source>
        <dbReference type="ARBA" id="ARBA00022452"/>
    </source>
</evidence>
<keyword evidence="5 9" id="KW-0798">TonB box</keyword>
<sequence length="1000" mass="106415">MSRTNQLAGGSALALILALATGGGAAAQGTEVEEVVVTGSFIAGTPEDAALPVDVISSDDLQKQGSPSTVELMKQLPVSNGVLGDTNQFDARAQGSEGAATVNLRGLGSARTLVLFNGRRLVPAPIGAGSPDINLLPTAAIGRIEVLKEGAAATYGSDAIGGVVNFITRRNFEGLEVNAYYEHIDGSDGGDYGGHLVFGWVGDTANALVTAGWQHRSELSVRERDFAQRGYFESPETGWSSGNAVTTFFPIIQTGATSFAFGAAGRRDVGCAPLGGVPSFTAPTPPATLGTAACFWNYTPYDNIVEKEDRYQIYGEVNVDLTDTTVFHVEALYAHTNVPEWATSPSYLALQVPTTATNPIAGSPGLGAGYFVPANNPGYILYSQQNPGALPTGVPVAPGVTAPVVGAYFPGALFRPLSLGGNPLFGDQSSRGSREHEGWRISASLKGELGFAGVGYDAALTYMEDNLVRIGYDTVVSRFQLALRGLGGPGCNPATGTPGVGGCQWFNPFSNSIPANAITGATNPGFNAAVANDPELIRWFFQPTTADLTTRMLVADLVFNGQLPWEFGGGAVGWAVGAQYRKNFFEGQYDQLTNLQATPCVDTPVTGTLNCAVRNGPFMFLGGAFPADLEGDAWAGFAELSLPFTDAFQVQLAARYEDYGDLGGSTFDPKLSVRWQVIDPFALRASVSTTFRAPPLTALDPGQATTLQFLGGAFRAVDILGNPELEPESATTYSVGAIFEMGNFNATVDYWSFDFENPIVTEPVGPIFSTLFPTGAPSRCGDPALAALQTRFTFQGGVCSTAALARISTGWINGPGIKTSGIDALFNYDVDDLWGGNARLGGSLTFVREYSVEETVVEGVTVSPAFEGVNRLNYQTQIVPVPQWKASMFAEYTRDIHNLRLTLNYIDSYIDQRTDPYPPNVLFTETGGTVLKSSEGRKIDSFFTADLTYRVQLPWDTTAVLSIRNLTDQDPPFARLDLGYDPFTANPLGRTFKLSVTKRF</sequence>
<evidence type="ECO:0000313" key="13">
    <source>
        <dbReference type="EMBL" id="MFD1783889.1"/>
    </source>
</evidence>
<dbReference type="Pfam" id="PF07715">
    <property type="entry name" value="Plug"/>
    <property type="match status" value="1"/>
</dbReference>
<keyword evidence="2 8" id="KW-0813">Transport</keyword>
<protein>
    <submittedName>
        <fullName evidence="13">TonB-dependent receptor</fullName>
    </submittedName>
</protein>
<proteinExistence type="inferred from homology"/>
<feature type="domain" description="TonB-dependent receptor-like beta-barrel" evidence="11">
    <location>
        <begin position="532"/>
        <end position="966"/>
    </location>
</feature>
<evidence type="ECO:0000256" key="4">
    <source>
        <dbReference type="ARBA" id="ARBA00022692"/>
    </source>
</evidence>
<dbReference type="Proteomes" id="UP001597237">
    <property type="component" value="Unassembled WGS sequence"/>
</dbReference>
<feature type="signal peptide" evidence="10">
    <location>
        <begin position="1"/>
        <end position="27"/>
    </location>
</feature>
<organism evidence="13 14">
    <name type="scientific">Phenylobacterium terrae</name>
    <dbReference type="NCBI Taxonomy" id="2665495"/>
    <lineage>
        <taxon>Bacteria</taxon>
        <taxon>Pseudomonadati</taxon>
        <taxon>Pseudomonadota</taxon>
        <taxon>Alphaproteobacteria</taxon>
        <taxon>Caulobacterales</taxon>
        <taxon>Caulobacteraceae</taxon>
        <taxon>Phenylobacterium</taxon>
    </lineage>
</organism>
<evidence type="ECO:0000259" key="11">
    <source>
        <dbReference type="Pfam" id="PF00593"/>
    </source>
</evidence>
<evidence type="ECO:0000256" key="1">
    <source>
        <dbReference type="ARBA" id="ARBA00004571"/>
    </source>
</evidence>
<evidence type="ECO:0000256" key="10">
    <source>
        <dbReference type="SAM" id="SignalP"/>
    </source>
</evidence>
<evidence type="ECO:0000256" key="8">
    <source>
        <dbReference type="PROSITE-ProRule" id="PRU01360"/>
    </source>
</evidence>
<dbReference type="Gene3D" id="2.170.130.10">
    <property type="entry name" value="TonB-dependent receptor, plug domain"/>
    <property type="match status" value="1"/>
</dbReference>
<comment type="caution">
    <text evidence="13">The sequence shown here is derived from an EMBL/GenBank/DDBJ whole genome shotgun (WGS) entry which is preliminary data.</text>
</comment>
<dbReference type="InterPro" id="IPR012910">
    <property type="entry name" value="Plug_dom"/>
</dbReference>
<keyword evidence="7 8" id="KW-0998">Cell outer membrane</keyword>
<keyword evidence="10" id="KW-0732">Signal</keyword>
<dbReference type="RefSeq" id="WP_377282919.1">
    <property type="nucleotide sequence ID" value="NZ_JBHRSI010000008.1"/>
</dbReference>
<evidence type="ECO:0000313" key="14">
    <source>
        <dbReference type="Proteomes" id="UP001597237"/>
    </source>
</evidence>
<evidence type="ECO:0000256" key="6">
    <source>
        <dbReference type="ARBA" id="ARBA00023136"/>
    </source>
</evidence>
<dbReference type="PANTHER" id="PTHR47234:SF2">
    <property type="entry name" value="TONB-DEPENDENT RECEPTOR"/>
    <property type="match status" value="1"/>
</dbReference>
<evidence type="ECO:0000256" key="5">
    <source>
        <dbReference type="ARBA" id="ARBA00023077"/>
    </source>
</evidence>
<feature type="chain" id="PRO_5046951697" evidence="10">
    <location>
        <begin position="28"/>
        <end position="1000"/>
    </location>
</feature>
<accession>A0ABW4N1N6</accession>
<dbReference type="InterPro" id="IPR036942">
    <property type="entry name" value="Beta-barrel_TonB_sf"/>
</dbReference>
<feature type="domain" description="TonB-dependent receptor plug" evidence="12">
    <location>
        <begin position="47"/>
        <end position="163"/>
    </location>
</feature>
<evidence type="ECO:0000256" key="2">
    <source>
        <dbReference type="ARBA" id="ARBA00022448"/>
    </source>
</evidence>
<dbReference type="InterPro" id="IPR000531">
    <property type="entry name" value="Beta-barrel_TonB"/>
</dbReference>
<comment type="similarity">
    <text evidence="8 9">Belongs to the TonB-dependent receptor family.</text>
</comment>
<keyword evidence="6 8" id="KW-0472">Membrane</keyword>
<evidence type="ECO:0000259" key="12">
    <source>
        <dbReference type="Pfam" id="PF07715"/>
    </source>
</evidence>
<reference evidence="14" key="1">
    <citation type="journal article" date="2019" name="Int. J. Syst. Evol. Microbiol.">
        <title>The Global Catalogue of Microorganisms (GCM) 10K type strain sequencing project: providing services to taxonomists for standard genome sequencing and annotation.</title>
        <authorList>
            <consortium name="The Broad Institute Genomics Platform"/>
            <consortium name="The Broad Institute Genome Sequencing Center for Infectious Disease"/>
            <person name="Wu L."/>
            <person name="Ma J."/>
        </authorList>
    </citation>
    <scope>NUCLEOTIDE SEQUENCE [LARGE SCALE GENOMIC DNA]</scope>
    <source>
        <strain evidence="14">DFY28</strain>
    </source>
</reference>